<organism evidence="4 5">
    <name type="scientific">Pseudocohnilembus persalinus</name>
    <name type="common">Ciliate</name>
    <dbReference type="NCBI Taxonomy" id="266149"/>
    <lineage>
        <taxon>Eukaryota</taxon>
        <taxon>Sar</taxon>
        <taxon>Alveolata</taxon>
        <taxon>Ciliophora</taxon>
        <taxon>Intramacronucleata</taxon>
        <taxon>Oligohymenophorea</taxon>
        <taxon>Scuticociliatia</taxon>
        <taxon>Philasterida</taxon>
        <taxon>Pseudocohnilembidae</taxon>
        <taxon>Pseudocohnilembus</taxon>
    </lineage>
</organism>
<feature type="transmembrane region" description="Helical" evidence="3">
    <location>
        <begin position="15"/>
        <end position="31"/>
    </location>
</feature>
<keyword evidence="1" id="KW-0175">Coiled coil</keyword>
<dbReference type="AlphaFoldDB" id="A0A0V0QMG8"/>
<protein>
    <recommendedName>
        <fullName evidence="6">Transmembrane protein</fullName>
    </recommendedName>
</protein>
<dbReference type="Gene3D" id="1.20.1270.60">
    <property type="entry name" value="Arfaptin homology (AH) domain/BAR domain"/>
    <property type="match status" value="1"/>
</dbReference>
<dbReference type="InterPro" id="IPR027267">
    <property type="entry name" value="AH/BAR_dom_sf"/>
</dbReference>
<comment type="caution">
    <text evidence="4">The sequence shown here is derived from an EMBL/GenBank/DDBJ whole genome shotgun (WGS) entry which is preliminary data.</text>
</comment>
<evidence type="ECO:0008006" key="6">
    <source>
        <dbReference type="Google" id="ProtNLM"/>
    </source>
</evidence>
<feature type="compositionally biased region" description="Low complexity" evidence="2">
    <location>
        <begin position="639"/>
        <end position="652"/>
    </location>
</feature>
<evidence type="ECO:0000313" key="5">
    <source>
        <dbReference type="Proteomes" id="UP000054937"/>
    </source>
</evidence>
<feature type="transmembrane region" description="Helical" evidence="3">
    <location>
        <begin position="43"/>
        <end position="61"/>
    </location>
</feature>
<sequence>MSQFLITNDNFNLQVHNYSLGFLLIIIKVVIELIKKGSLLDQLIALQILTIIFLGTGHYHIRKYIFLAPNFERKIQNQIFFQKFNSFSQIDNYRNSILSQHSQARHATSSNLMRTDSQAVFESDDSLLQDPEQKKLYNKNRQSYLNQNLIQRGSNNLQGRNESSSFSNSKEDSWPMDQEIKMEVNKVIEGEKEEEIIQDLKKRKFFINKYQPEKQVEQKDLRYMKLQKRISGINIIDQKADFQNQEKLPESKKKGFQMKIPQIKFPGLNIKKKGEDEDQNKQQNQEDDMVSNNQRNSVNSSNTTTKNILDFIGDDLNKSNNNKTKESPDRKFMEKYNNEDLIKIEKKKFFEKIEVLEQFIKSMMNIEDNYYKQLSEVGKPQFLRPTYQETLYKLEKKFYQKKLHKFNIQELREDKQPIVQEFLFPQFKNQAETGILMPGWNIFKAAIVANGKTHQTCAMYLQKGAIDFCQMLKQEYQEDYQKIKEQKKNSSVNLQKDTENLIKIQHQFENTQKQLQAKTEQFKDPNKKEQAIQYVELQNQINTLRNQLFAAKNRRREAKKIIQETNKEIYNFKRKWQKQLQNLIKTVMRGILQSYNEMCQDQEKIFSELLNYSFIVEEKELFNNLQNSKNPTTQRLLPSQNNTVNNQSSLNNHGTDNNSMNFQDDNFFDLQEFQDDQDINFTVNQSFSQNSTQYFQKKLEIYQEKFDKQKKIQEKYQNELAQFLKYDTEVSNILEDVEKSTQVYSENLGIKILHSKTLKGSKQWSKKFLQQLGQAVHEGIGDNKEIMRNFYLIIGKQNEEVKSLKQEIETKKQSTQEEYRKFSKQLIILQQQLQKDLKDKSQVADNDKKKNQQNLKQQQRIIQQLSEIQKKQEDLFIFHEETIKLIKKNVLIEILLCVDKQIKVNQKEILFFYEIKGIQQFFEF</sequence>
<dbReference type="EMBL" id="LDAU01000129">
    <property type="protein sequence ID" value="KRX03561.1"/>
    <property type="molecule type" value="Genomic_DNA"/>
</dbReference>
<gene>
    <name evidence="4" type="ORF">PPERSA_04113</name>
</gene>
<feature type="compositionally biased region" description="Polar residues" evidence="2">
    <location>
        <begin position="628"/>
        <end position="638"/>
    </location>
</feature>
<feature type="region of interest" description="Disordered" evidence="2">
    <location>
        <begin position="267"/>
        <end position="305"/>
    </location>
</feature>
<feature type="coiled-coil region" evidence="1">
    <location>
        <begin position="794"/>
        <end position="868"/>
    </location>
</feature>
<dbReference type="InParanoid" id="A0A0V0QMG8"/>
<feature type="coiled-coil region" evidence="1">
    <location>
        <begin position="466"/>
        <end position="568"/>
    </location>
</feature>
<evidence type="ECO:0000256" key="3">
    <source>
        <dbReference type="SAM" id="Phobius"/>
    </source>
</evidence>
<reference evidence="4 5" key="1">
    <citation type="journal article" date="2015" name="Sci. Rep.">
        <title>Genome of the facultative scuticociliatosis pathogen Pseudocohnilembus persalinus provides insight into its virulence through horizontal gene transfer.</title>
        <authorList>
            <person name="Xiong J."/>
            <person name="Wang G."/>
            <person name="Cheng J."/>
            <person name="Tian M."/>
            <person name="Pan X."/>
            <person name="Warren A."/>
            <person name="Jiang C."/>
            <person name="Yuan D."/>
            <person name="Miao W."/>
        </authorList>
    </citation>
    <scope>NUCLEOTIDE SEQUENCE [LARGE SCALE GENOMIC DNA]</scope>
    <source>
        <strain evidence="4">36N120E</strain>
    </source>
</reference>
<keyword evidence="5" id="KW-1185">Reference proteome</keyword>
<evidence type="ECO:0000256" key="1">
    <source>
        <dbReference type="SAM" id="Coils"/>
    </source>
</evidence>
<keyword evidence="3" id="KW-1133">Transmembrane helix</keyword>
<keyword evidence="3" id="KW-0812">Transmembrane</keyword>
<dbReference type="Proteomes" id="UP000054937">
    <property type="component" value="Unassembled WGS sequence"/>
</dbReference>
<accession>A0A0V0QMG8</accession>
<name>A0A0V0QMG8_PSEPJ</name>
<evidence type="ECO:0000313" key="4">
    <source>
        <dbReference type="EMBL" id="KRX03561.1"/>
    </source>
</evidence>
<keyword evidence="3" id="KW-0472">Membrane</keyword>
<dbReference type="SUPFAM" id="SSF103657">
    <property type="entry name" value="BAR/IMD domain-like"/>
    <property type="match status" value="1"/>
</dbReference>
<proteinExistence type="predicted"/>
<feature type="region of interest" description="Disordered" evidence="2">
    <location>
        <begin position="628"/>
        <end position="658"/>
    </location>
</feature>
<evidence type="ECO:0000256" key="2">
    <source>
        <dbReference type="SAM" id="MobiDB-lite"/>
    </source>
</evidence>
<feature type="compositionally biased region" description="Low complexity" evidence="2">
    <location>
        <begin position="291"/>
        <end position="305"/>
    </location>
</feature>
<feature type="region of interest" description="Disordered" evidence="2">
    <location>
        <begin position="152"/>
        <end position="174"/>
    </location>
</feature>